<sequence length="112" mass="11824">MTDYKLAAKQLKEERAFLMKENKAIGQSMYALHTTAIKDGVISAKNKELIALGIAISTQCEGCMLAHIEGLISMGATLEEISETVDVAILMGGGPAVTYGGKAIAMYKALSA</sequence>
<comment type="caution">
    <text evidence="2">The sequence shown here is derived from an EMBL/GenBank/DDBJ whole genome shotgun (WGS) entry which is preliminary data.</text>
</comment>
<evidence type="ECO:0000313" key="2">
    <source>
        <dbReference type="EMBL" id="MBS7823672.1"/>
    </source>
</evidence>
<dbReference type="PANTHER" id="PTHR33930:SF2">
    <property type="entry name" value="BLR3452 PROTEIN"/>
    <property type="match status" value="1"/>
</dbReference>
<evidence type="ECO:0000259" key="1">
    <source>
        <dbReference type="Pfam" id="PF02627"/>
    </source>
</evidence>
<dbReference type="PANTHER" id="PTHR33930">
    <property type="entry name" value="ALKYL HYDROPEROXIDE REDUCTASE AHPD"/>
    <property type="match status" value="1"/>
</dbReference>
<accession>A0AB35BWN9</accession>
<dbReference type="Pfam" id="PF02627">
    <property type="entry name" value="CMD"/>
    <property type="match status" value="1"/>
</dbReference>
<dbReference type="InterPro" id="IPR029032">
    <property type="entry name" value="AhpD-like"/>
</dbReference>
<dbReference type="EMBL" id="JAGIBU010000001">
    <property type="protein sequence ID" value="MBS7823672.1"/>
    <property type="molecule type" value="Genomic_DNA"/>
</dbReference>
<reference evidence="2" key="1">
    <citation type="submission" date="2021-03" db="EMBL/GenBank/DDBJ databases">
        <title>Identification and antibiotic profiling of Wohlfahrtiimonas chitiniclastica, an underestimated human pathogen.</title>
        <authorList>
            <person name="Kopf A."/>
            <person name="Bunk B."/>
            <person name="Coldewey S."/>
            <person name="Gunzer F."/>
            <person name="Riedel T."/>
            <person name="Schroettner P."/>
        </authorList>
    </citation>
    <scope>NUCLEOTIDE SEQUENCE</scope>
    <source>
        <strain evidence="2">DSM 100917</strain>
    </source>
</reference>
<dbReference type="Proteomes" id="UP000680020">
    <property type="component" value="Unassembled WGS sequence"/>
</dbReference>
<protein>
    <submittedName>
        <fullName evidence="2">Carboxymuconolactone decarboxylase family protein</fullName>
    </submittedName>
</protein>
<dbReference type="RefSeq" id="WP_008314988.1">
    <property type="nucleotide sequence ID" value="NZ_JAGIBR010000005.1"/>
</dbReference>
<dbReference type="GeneID" id="58263294"/>
<evidence type="ECO:0000313" key="3">
    <source>
        <dbReference type="Proteomes" id="UP000680020"/>
    </source>
</evidence>
<name>A0AB35BWN9_9GAMM</name>
<dbReference type="InterPro" id="IPR003779">
    <property type="entry name" value="CMD-like"/>
</dbReference>
<dbReference type="GO" id="GO:0051920">
    <property type="term" value="F:peroxiredoxin activity"/>
    <property type="evidence" value="ECO:0007669"/>
    <property type="project" value="InterPro"/>
</dbReference>
<dbReference type="Gene3D" id="1.20.1290.10">
    <property type="entry name" value="AhpD-like"/>
    <property type="match status" value="1"/>
</dbReference>
<feature type="domain" description="Carboxymuconolactone decarboxylase-like" evidence="1">
    <location>
        <begin position="28"/>
        <end position="99"/>
    </location>
</feature>
<dbReference type="AlphaFoldDB" id="A0AB35BWN9"/>
<dbReference type="SUPFAM" id="SSF69118">
    <property type="entry name" value="AhpD-like"/>
    <property type="match status" value="1"/>
</dbReference>
<dbReference type="NCBIfam" id="TIGR00778">
    <property type="entry name" value="ahpD_dom"/>
    <property type="match status" value="1"/>
</dbReference>
<gene>
    <name evidence="2" type="ORF">J7561_00455</name>
</gene>
<proteinExistence type="predicted"/>
<organism evidence="2 3">
    <name type="scientific">Wohlfahrtiimonas chitiniclastica</name>
    <dbReference type="NCBI Taxonomy" id="400946"/>
    <lineage>
        <taxon>Bacteria</taxon>
        <taxon>Pseudomonadati</taxon>
        <taxon>Pseudomonadota</taxon>
        <taxon>Gammaproteobacteria</taxon>
        <taxon>Cardiobacteriales</taxon>
        <taxon>Ignatzschineriaceae</taxon>
        <taxon>Wohlfahrtiimonas</taxon>
    </lineage>
</organism>
<dbReference type="InterPro" id="IPR004675">
    <property type="entry name" value="AhpD_core"/>
</dbReference>